<dbReference type="InterPro" id="IPR036388">
    <property type="entry name" value="WH-like_DNA-bd_sf"/>
</dbReference>
<evidence type="ECO:0000256" key="5">
    <source>
        <dbReference type="HAMAP-Rule" id="MF_01114"/>
    </source>
</evidence>
<dbReference type="RefSeq" id="WP_005600828.1">
    <property type="nucleotide sequence ID" value="NZ_GG663519.1"/>
</dbReference>
<protein>
    <recommendedName>
        <fullName evidence="3 5">Regulatory protein RecX</fullName>
    </recommendedName>
</protein>
<dbReference type="GeneID" id="98918550"/>
<keyword evidence="4 5" id="KW-0963">Cytoplasm</keyword>
<feature type="domain" description="RecX second three-helical" evidence="6">
    <location>
        <begin position="104"/>
        <end position="144"/>
    </location>
</feature>
<dbReference type="EMBL" id="ABWN01000017">
    <property type="protein sequence ID" value="EFF69671.1"/>
    <property type="molecule type" value="Genomic_DNA"/>
</dbReference>
<dbReference type="GO" id="GO:0006282">
    <property type="term" value="P:regulation of DNA repair"/>
    <property type="evidence" value="ECO:0007669"/>
    <property type="project" value="UniProtKB-UniRule"/>
</dbReference>
<dbReference type="InterPro" id="IPR053924">
    <property type="entry name" value="RecX_HTH_2nd"/>
</dbReference>
<dbReference type="Pfam" id="PF02631">
    <property type="entry name" value="RecX_HTH2"/>
    <property type="match status" value="1"/>
</dbReference>
<dbReference type="HOGENOM" id="CLU_066607_4_2_9"/>
<evidence type="ECO:0000256" key="2">
    <source>
        <dbReference type="ARBA" id="ARBA00009695"/>
    </source>
</evidence>
<organism evidence="7 8">
    <name type="scientific">Eshraghiella crossota DSM 2876</name>
    <dbReference type="NCBI Taxonomy" id="511680"/>
    <lineage>
        <taxon>Bacteria</taxon>
        <taxon>Bacillati</taxon>
        <taxon>Bacillota</taxon>
        <taxon>Clostridia</taxon>
        <taxon>Lachnospirales</taxon>
        <taxon>Lachnospiraceae</taxon>
        <taxon>Eshraghiella</taxon>
    </lineage>
</organism>
<comment type="similarity">
    <text evidence="2 5">Belongs to the RecX family.</text>
</comment>
<dbReference type="InterPro" id="IPR003783">
    <property type="entry name" value="Regulatory_RecX"/>
</dbReference>
<comment type="subcellular location">
    <subcellularLocation>
        <location evidence="1 5">Cytoplasm</location>
    </subcellularLocation>
</comment>
<sequence length="203" mass="23941">MTVKDVVPINSGKFKVIFEENYSIPLYKTEIRRYNIEAGRELEDSDMNEIHKTLISRIKNRILYLLEDSDKSIHTIKSKMRFAGYPDDIVDEVTELFTEYGYLDDKRYARNYISSMSVYMKKSKKAIITGLYSKGISREIIDEVIEEYEFGDRELILDTLRKKGYTQESLAEIDFSVKKSLISMLLRRGFEYEEICSIFKYMS</sequence>
<reference evidence="7 8" key="1">
    <citation type="submission" date="2010-02" db="EMBL/GenBank/DDBJ databases">
        <authorList>
            <person name="Weinstock G."/>
            <person name="Sodergren E."/>
            <person name="Clifton S."/>
            <person name="Fulton L."/>
            <person name="Fulton B."/>
            <person name="Courtney L."/>
            <person name="Fronick C."/>
            <person name="Harrison M."/>
            <person name="Strong C."/>
            <person name="Farmer C."/>
            <person name="Delahaunty K."/>
            <person name="Markovic C."/>
            <person name="Hall O."/>
            <person name="Minx P."/>
            <person name="Tomlinson C."/>
            <person name="Mitreva M."/>
            <person name="Nelson J."/>
            <person name="Hou S."/>
            <person name="Wollam A."/>
            <person name="Pepin K.H."/>
            <person name="Johnson M."/>
            <person name="Bhonagiri V."/>
            <person name="Zhang X."/>
            <person name="Suruliraj S."/>
            <person name="Warren W."/>
            <person name="Chinwalla A."/>
            <person name="Mardis E.R."/>
            <person name="Wilson R.K."/>
        </authorList>
    </citation>
    <scope>NUCLEOTIDE SEQUENCE [LARGE SCALE GENOMIC DNA]</scope>
    <source>
        <strain evidence="7 8">DSM 2876</strain>
    </source>
</reference>
<evidence type="ECO:0000313" key="8">
    <source>
        <dbReference type="Proteomes" id="UP000006238"/>
    </source>
</evidence>
<name>D4RW54_9FIRM</name>
<proteinExistence type="inferred from homology"/>
<dbReference type="Proteomes" id="UP000006238">
    <property type="component" value="Unassembled WGS sequence"/>
</dbReference>
<accession>D4RW54</accession>
<dbReference type="PANTHER" id="PTHR33602:SF1">
    <property type="entry name" value="REGULATORY PROTEIN RECX FAMILY PROTEIN"/>
    <property type="match status" value="1"/>
</dbReference>
<dbReference type="eggNOG" id="COG2137">
    <property type="taxonomic scope" value="Bacteria"/>
</dbReference>
<evidence type="ECO:0000256" key="4">
    <source>
        <dbReference type="ARBA" id="ARBA00022490"/>
    </source>
</evidence>
<gene>
    <name evidence="5 7" type="primary">recX</name>
    <name evidence="7" type="ORF">BUTYVIB_00184</name>
</gene>
<dbReference type="PANTHER" id="PTHR33602">
    <property type="entry name" value="REGULATORY PROTEIN RECX FAMILY PROTEIN"/>
    <property type="match status" value="1"/>
</dbReference>
<comment type="caution">
    <text evidence="7">The sequence shown here is derived from an EMBL/GenBank/DDBJ whole genome shotgun (WGS) entry which is preliminary data.</text>
</comment>
<dbReference type="HAMAP" id="MF_01114">
    <property type="entry name" value="RecX"/>
    <property type="match status" value="1"/>
</dbReference>
<keyword evidence="8" id="KW-1185">Reference proteome</keyword>
<dbReference type="GO" id="GO:0005737">
    <property type="term" value="C:cytoplasm"/>
    <property type="evidence" value="ECO:0007669"/>
    <property type="project" value="UniProtKB-SubCell"/>
</dbReference>
<evidence type="ECO:0000313" key="7">
    <source>
        <dbReference type="EMBL" id="EFF69671.1"/>
    </source>
</evidence>
<evidence type="ECO:0000256" key="3">
    <source>
        <dbReference type="ARBA" id="ARBA00018111"/>
    </source>
</evidence>
<comment type="function">
    <text evidence="5">Modulates RecA activity.</text>
</comment>
<dbReference type="STRING" id="45851.BHV86_06685"/>
<evidence type="ECO:0000256" key="1">
    <source>
        <dbReference type="ARBA" id="ARBA00004496"/>
    </source>
</evidence>
<dbReference type="Gene3D" id="1.10.10.10">
    <property type="entry name" value="Winged helix-like DNA-binding domain superfamily/Winged helix DNA-binding domain"/>
    <property type="match status" value="2"/>
</dbReference>
<evidence type="ECO:0000259" key="6">
    <source>
        <dbReference type="Pfam" id="PF02631"/>
    </source>
</evidence>
<dbReference type="AlphaFoldDB" id="D4RW54"/>